<dbReference type="Proteomes" id="UP000054783">
    <property type="component" value="Unassembled WGS sequence"/>
</dbReference>
<dbReference type="EMBL" id="JYDQ01000350">
    <property type="protein sequence ID" value="KRY08238.1"/>
    <property type="molecule type" value="Genomic_DNA"/>
</dbReference>
<keyword evidence="2" id="KW-1185">Reference proteome</keyword>
<evidence type="ECO:0000313" key="1">
    <source>
        <dbReference type="EMBL" id="KRY08238.1"/>
    </source>
</evidence>
<evidence type="ECO:0000313" key="2">
    <source>
        <dbReference type="Proteomes" id="UP000054783"/>
    </source>
</evidence>
<sequence length="76" mass="9023">MCIASRWEAKNYRFRNWVPVQKSLRTTALEVSNPTNSVQIKDFVKILFWFYFFDISQQTSNPELSIFNPLYAVVVE</sequence>
<name>A0A0V0Z721_9BILA</name>
<gene>
    <name evidence="1" type="ORF">T12_7366</name>
</gene>
<reference evidence="1 2" key="1">
    <citation type="submission" date="2015-01" db="EMBL/GenBank/DDBJ databases">
        <title>Evolution of Trichinella species and genotypes.</title>
        <authorList>
            <person name="Korhonen P.K."/>
            <person name="Edoardo P."/>
            <person name="Giuseppe L.R."/>
            <person name="Gasser R.B."/>
        </authorList>
    </citation>
    <scope>NUCLEOTIDE SEQUENCE [LARGE SCALE GENOMIC DNA]</scope>
    <source>
        <strain evidence="1">ISS2496</strain>
    </source>
</reference>
<proteinExistence type="predicted"/>
<comment type="caution">
    <text evidence="1">The sequence shown here is derived from an EMBL/GenBank/DDBJ whole genome shotgun (WGS) entry which is preliminary data.</text>
</comment>
<dbReference type="AlphaFoldDB" id="A0A0V0Z721"/>
<accession>A0A0V0Z721</accession>
<protein>
    <submittedName>
        <fullName evidence="1">Uncharacterized protein</fullName>
    </submittedName>
</protein>
<organism evidence="1 2">
    <name type="scientific">Trichinella patagoniensis</name>
    <dbReference type="NCBI Taxonomy" id="990121"/>
    <lineage>
        <taxon>Eukaryota</taxon>
        <taxon>Metazoa</taxon>
        <taxon>Ecdysozoa</taxon>
        <taxon>Nematoda</taxon>
        <taxon>Enoplea</taxon>
        <taxon>Dorylaimia</taxon>
        <taxon>Trichinellida</taxon>
        <taxon>Trichinellidae</taxon>
        <taxon>Trichinella</taxon>
    </lineage>
</organism>